<evidence type="ECO:0008006" key="5">
    <source>
        <dbReference type="Google" id="ProtNLM"/>
    </source>
</evidence>
<accession>A0AAJ2JCC1</accession>
<evidence type="ECO:0000256" key="2">
    <source>
        <dbReference type="SAM" id="SignalP"/>
    </source>
</evidence>
<evidence type="ECO:0000313" key="4">
    <source>
        <dbReference type="Proteomes" id="UP001251948"/>
    </source>
</evidence>
<protein>
    <recommendedName>
        <fullName evidence="5">Secreted protein</fullName>
    </recommendedName>
</protein>
<name>A0AAJ2JCC1_STEMA</name>
<gene>
    <name evidence="3" type="ORF">ROV92_13845</name>
</gene>
<dbReference type="RefSeq" id="WP_308308487.1">
    <property type="nucleotide sequence ID" value="NZ_JAVSKO010000005.1"/>
</dbReference>
<dbReference type="EMBL" id="JAVSKO010000005">
    <property type="protein sequence ID" value="MDT3469061.1"/>
    <property type="molecule type" value="Genomic_DNA"/>
</dbReference>
<feature type="signal peptide" evidence="2">
    <location>
        <begin position="1"/>
        <end position="30"/>
    </location>
</feature>
<dbReference type="Proteomes" id="UP001251948">
    <property type="component" value="Unassembled WGS sequence"/>
</dbReference>
<feature type="region of interest" description="Disordered" evidence="1">
    <location>
        <begin position="179"/>
        <end position="202"/>
    </location>
</feature>
<comment type="caution">
    <text evidence="3">The sequence shown here is derived from an EMBL/GenBank/DDBJ whole genome shotgun (WGS) entry which is preliminary data.</text>
</comment>
<evidence type="ECO:0000256" key="1">
    <source>
        <dbReference type="SAM" id="MobiDB-lite"/>
    </source>
</evidence>
<proteinExistence type="predicted"/>
<evidence type="ECO:0000313" key="3">
    <source>
        <dbReference type="EMBL" id="MDT3469061.1"/>
    </source>
</evidence>
<dbReference type="AlphaFoldDB" id="A0AAJ2JCC1"/>
<organism evidence="3 4">
    <name type="scientific">Stenotrophomonas maltophilia</name>
    <name type="common">Pseudomonas maltophilia</name>
    <name type="synonym">Xanthomonas maltophilia</name>
    <dbReference type="NCBI Taxonomy" id="40324"/>
    <lineage>
        <taxon>Bacteria</taxon>
        <taxon>Pseudomonadati</taxon>
        <taxon>Pseudomonadota</taxon>
        <taxon>Gammaproteobacteria</taxon>
        <taxon>Lysobacterales</taxon>
        <taxon>Lysobacteraceae</taxon>
        <taxon>Stenotrophomonas</taxon>
        <taxon>Stenotrophomonas maltophilia group</taxon>
    </lineage>
</organism>
<feature type="chain" id="PRO_5042579337" description="Secreted protein" evidence="2">
    <location>
        <begin position="31"/>
        <end position="202"/>
    </location>
</feature>
<keyword evidence="2" id="KW-0732">Signal</keyword>
<sequence length="202" mass="21087">MAPHPLRIPPVSLRCCLILLGALAAPPAFASSLDLPALIECRQRVADLGALAPLLADPLKAVAQGLQPLPQGNQFMSEYLLAQPITVFGMATERVAVAGASIMAVLDQADPRPLAKRLGLETGYDQDGKFMAGRELVSRDVTDPKSGEAQIESIILSVSTVASHPGKTLAGCTYSLDLPEEEAPARPELAPPPITGPGSDGH</sequence>
<reference evidence="3" key="1">
    <citation type="submission" date="2023-07" db="EMBL/GenBank/DDBJ databases">
        <title>Comparative genomics of clinical Stenotrophomonas maltophilia isolates reveals regions of diversity which correlate with colonization and persistence in vivo.</title>
        <authorList>
            <person name="Mcdaniel M.S."/>
            <person name="Swords W.E."/>
            <person name="Sumpter N.A."/>
            <person name="Lindgren N.R."/>
            <person name="Billiot C.E."/>
        </authorList>
    </citation>
    <scope>NUCLEOTIDE SEQUENCE</scope>
    <source>
        <strain evidence="3">Ism4</strain>
    </source>
</reference>